<keyword evidence="3" id="KW-0378">Hydrolase</keyword>
<evidence type="ECO:0000313" key="7">
    <source>
        <dbReference type="Proteomes" id="UP000239724"/>
    </source>
</evidence>
<reference evidence="6 7" key="1">
    <citation type="journal article" date="2018" name="Arch. Microbiol.">
        <title>New insights into the metabolic potential of the phototrophic purple bacterium Rhodopila globiformis DSM 161(T) from its draft genome sequence and evidence for a vanadium-dependent nitrogenase.</title>
        <authorList>
            <person name="Imhoff J.F."/>
            <person name="Rahn T."/>
            <person name="Kunzel S."/>
            <person name="Neulinger S.C."/>
        </authorList>
    </citation>
    <scope>NUCLEOTIDE SEQUENCE [LARGE SCALE GENOMIC DNA]</scope>
    <source>
        <strain evidence="6 7">DSM 161</strain>
    </source>
</reference>
<comment type="cofactor">
    <cofactor evidence="1">
        <name>Mg(2+)</name>
        <dbReference type="ChEBI" id="CHEBI:18420"/>
    </cofactor>
</comment>
<dbReference type="GO" id="GO:0005737">
    <property type="term" value="C:cytoplasm"/>
    <property type="evidence" value="ECO:0007669"/>
    <property type="project" value="TreeGrafter"/>
</dbReference>
<evidence type="ECO:0000256" key="3">
    <source>
        <dbReference type="ARBA" id="ARBA00022801"/>
    </source>
</evidence>
<feature type="domain" description="Nudix hydrolase" evidence="5">
    <location>
        <begin position="8"/>
        <end position="139"/>
    </location>
</feature>
<keyword evidence="4" id="KW-0460">Magnesium</keyword>
<dbReference type="InterPro" id="IPR015797">
    <property type="entry name" value="NUDIX_hydrolase-like_dom_sf"/>
</dbReference>
<dbReference type="RefSeq" id="WP_104521555.1">
    <property type="nucleotide sequence ID" value="NZ_NHRY01000248.1"/>
</dbReference>
<dbReference type="CDD" id="cd04666">
    <property type="entry name" value="NUDIX_DIPP2_like_Nudt4"/>
    <property type="match status" value="1"/>
</dbReference>
<keyword evidence="7" id="KW-1185">Reference proteome</keyword>
<evidence type="ECO:0000313" key="6">
    <source>
        <dbReference type="EMBL" id="PPQ28115.1"/>
    </source>
</evidence>
<comment type="caution">
    <text evidence="6">The sequence shown here is derived from an EMBL/GenBank/DDBJ whole genome shotgun (WGS) entry which is preliminary data.</text>
</comment>
<dbReference type="Gene3D" id="3.90.79.10">
    <property type="entry name" value="Nucleoside Triphosphate Pyrophosphohydrolase"/>
    <property type="match status" value="1"/>
</dbReference>
<dbReference type="EMBL" id="NHRY01000248">
    <property type="protein sequence ID" value="PPQ28115.1"/>
    <property type="molecule type" value="Genomic_DNA"/>
</dbReference>
<evidence type="ECO:0000259" key="5">
    <source>
        <dbReference type="PROSITE" id="PS51462"/>
    </source>
</evidence>
<evidence type="ECO:0000256" key="2">
    <source>
        <dbReference type="ARBA" id="ARBA00022723"/>
    </source>
</evidence>
<dbReference type="AlphaFoldDB" id="A0A2S6N0G5"/>
<organism evidence="6 7">
    <name type="scientific">Rhodopila globiformis</name>
    <name type="common">Rhodopseudomonas globiformis</name>
    <dbReference type="NCBI Taxonomy" id="1071"/>
    <lineage>
        <taxon>Bacteria</taxon>
        <taxon>Pseudomonadati</taxon>
        <taxon>Pseudomonadota</taxon>
        <taxon>Alphaproteobacteria</taxon>
        <taxon>Acetobacterales</taxon>
        <taxon>Acetobacteraceae</taxon>
        <taxon>Rhodopila</taxon>
    </lineage>
</organism>
<name>A0A2S6N0G5_RHOGL</name>
<gene>
    <name evidence="6" type="ORF">CCS01_25050</name>
</gene>
<dbReference type="InterPro" id="IPR000086">
    <property type="entry name" value="NUDIX_hydrolase_dom"/>
</dbReference>
<dbReference type="OrthoDB" id="7066910at2"/>
<protein>
    <recommendedName>
        <fullName evidence="5">Nudix hydrolase domain-containing protein</fullName>
    </recommendedName>
</protein>
<proteinExistence type="predicted"/>
<dbReference type="SUPFAM" id="SSF55811">
    <property type="entry name" value="Nudix"/>
    <property type="match status" value="1"/>
</dbReference>
<evidence type="ECO:0000256" key="1">
    <source>
        <dbReference type="ARBA" id="ARBA00001946"/>
    </source>
</evidence>
<dbReference type="Proteomes" id="UP000239724">
    <property type="component" value="Unassembled WGS sequence"/>
</dbReference>
<dbReference type="PANTHER" id="PTHR12629">
    <property type="entry name" value="DIPHOSPHOINOSITOL POLYPHOSPHATE PHOSPHOHYDROLASE"/>
    <property type="match status" value="1"/>
</dbReference>
<accession>A0A2S6N0G5</accession>
<dbReference type="Pfam" id="PF00293">
    <property type="entry name" value="NUDIX"/>
    <property type="match status" value="1"/>
</dbReference>
<dbReference type="InterPro" id="IPR047198">
    <property type="entry name" value="DDP-like_NUDIX"/>
</dbReference>
<dbReference type="PROSITE" id="PS51462">
    <property type="entry name" value="NUDIX"/>
    <property type="match status" value="1"/>
</dbReference>
<dbReference type="PANTHER" id="PTHR12629:SF0">
    <property type="entry name" value="DIPHOSPHOINOSITOL-POLYPHOSPHATE DIPHOSPHATASE"/>
    <property type="match status" value="1"/>
</dbReference>
<dbReference type="GO" id="GO:0046872">
    <property type="term" value="F:metal ion binding"/>
    <property type="evidence" value="ECO:0007669"/>
    <property type="project" value="UniProtKB-KW"/>
</dbReference>
<evidence type="ECO:0000256" key="4">
    <source>
        <dbReference type="ARBA" id="ARBA00022842"/>
    </source>
</evidence>
<sequence>MTKKFRDAKQFAALPWCIGDGGLRQVMLLTSRETGRWVIPKGWPMKGRKPAEVASQEAYEEAGLVGHVIGKQPIGSYHYDKQLAKASVLCEVRVFLFRVERLLDDWPEKGQRERQWFNAGEAAKLVHEGGLAEIIHRFAGASVRFVRLSGSRAKPHLP</sequence>
<keyword evidence="2" id="KW-0479">Metal-binding</keyword>
<dbReference type="GO" id="GO:0016462">
    <property type="term" value="F:pyrophosphatase activity"/>
    <property type="evidence" value="ECO:0007669"/>
    <property type="project" value="InterPro"/>
</dbReference>